<evidence type="ECO:0000259" key="7">
    <source>
        <dbReference type="PROSITE" id="PS51201"/>
    </source>
</evidence>
<dbReference type="AlphaFoldDB" id="A0A328PYP6"/>
<evidence type="ECO:0000259" key="8">
    <source>
        <dbReference type="PROSITE" id="PS51202"/>
    </source>
</evidence>
<dbReference type="PRINTS" id="PR00335">
    <property type="entry name" value="KUPTAKETRKA"/>
</dbReference>
<dbReference type="Gene3D" id="3.30.70.1450">
    <property type="entry name" value="Regulator of K+ conductance, C-terminal domain"/>
    <property type="match status" value="1"/>
</dbReference>
<evidence type="ECO:0000313" key="10">
    <source>
        <dbReference type="Proteomes" id="UP000248557"/>
    </source>
</evidence>
<protein>
    <recommendedName>
        <fullName evidence="11">Trk system potassium uptake protein TrkA</fullName>
    </recommendedName>
</protein>
<accession>A0A328PYP6</accession>
<keyword evidence="5" id="KW-0520">NAD</keyword>
<dbReference type="GO" id="GO:0015079">
    <property type="term" value="F:potassium ion transmembrane transporter activity"/>
    <property type="evidence" value="ECO:0007669"/>
    <property type="project" value="InterPro"/>
</dbReference>
<dbReference type="InterPro" id="IPR036721">
    <property type="entry name" value="RCK_C_sf"/>
</dbReference>
<proteinExistence type="predicted"/>
<evidence type="ECO:0000313" key="9">
    <source>
        <dbReference type="EMBL" id="RAP02383.1"/>
    </source>
</evidence>
<dbReference type="InterPro" id="IPR003148">
    <property type="entry name" value="RCK_N"/>
</dbReference>
<feature type="domain" description="RCK C-terminal" evidence="8">
    <location>
        <begin position="137"/>
        <end position="219"/>
    </location>
</feature>
<name>A0A328PYP6_9EURY</name>
<dbReference type="PANTHER" id="PTHR43833">
    <property type="entry name" value="POTASSIUM CHANNEL PROTEIN 2-RELATED-RELATED"/>
    <property type="match status" value="1"/>
</dbReference>
<dbReference type="InterPro" id="IPR006036">
    <property type="entry name" value="K_uptake_TrkA"/>
</dbReference>
<evidence type="ECO:0008006" key="11">
    <source>
        <dbReference type="Google" id="ProtNLM"/>
    </source>
</evidence>
<dbReference type="SUPFAM" id="SSF116726">
    <property type="entry name" value="TrkA C-terminal domain-like"/>
    <property type="match status" value="1"/>
</dbReference>
<comment type="caution">
    <text evidence="9">The sequence shown here is derived from an EMBL/GenBank/DDBJ whole genome shotgun (WGS) entry which is preliminary data.</text>
</comment>
<dbReference type="GO" id="GO:0005886">
    <property type="term" value="C:plasma membrane"/>
    <property type="evidence" value="ECO:0007669"/>
    <property type="project" value="InterPro"/>
</dbReference>
<gene>
    <name evidence="9" type="ORF">CA615_07535</name>
</gene>
<evidence type="ECO:0000256" key="2">
    <source>
        <dbReference type="ARBA" id="ARBA00022448"/>
    </source>
</evidence>
<sequence>MEEIIIVGGGRVGIRLIDLLNKREDYHITLIDDNKKALSLIKEKYETVDIVRGNATNKTVLENAGIENADIIVAATSIDEVNLLIGILSQGYHLKKIIARTANPSHIKMFKKLGLNEVVSPELTTCMDIQKLIINSLSVKMLTTGSDDMELVEITVKSSKVVGKEIGQINPSKDFIIVLCNKNNEDIIAQNNIVLSKDDKITVLVKSNKIKKVKKYFTKSGLLSSI</sequence>
<dbReference type="EMBL" id="NGJK01000093">
    <property type="protein sequence ID" value="RAP02383.1"/>
    <property type="molecule type" value="Genomic_DNA"/>
</dbReference>
<dbReference type="Pfam" id="PF02080">
    <property type="entry name" value="TrkA_C"/>
    <property type="match status" value="1"/>
</dbReference>
<keyword evidence="3" id="KW-0633">Potassium transport</keyword>
<dbReference type="Pfam" id="PF02254">
    <property type="entry name" value="TrkA_N"/>
    <property type="match status" value="1"/>
</dbReference>
<dbReference type="Proteomes" id="UP000248557">
    <property type="component" value="Unassembled WGS sequence"/>
</dbReference>
<keyword evidence="2" id="KW-0813">Transport</keyword>
<feature type="domain" description="RCK N-terminal" evidence="7">
    <location>
        <begin position="1"/>
        <end position="120"/>
    </location>
</feature>
<comment type="function">
    <text evidence="1">Part of a potassium transport system.</text>
</comment>
<dbReference type="InterPro" id="IPR050721">
    <property type="entry name" value="Trk_Ktr_HKT_K-transport"/>
</dbReference>
<dbReference type="InterPro" id="IPR036291">
    <property type="entry name" value="NAD(P)-bd_dom_sf"/>
</dbReference>
<dbReference type="PROSITE" id="PS51202">
    <property type="entry name" value="RCK_C"/>
    <property type="match status" value="1"/>
</dbReference>
<evidence type="ECO:0000256" key="5">
    <source>
        <dbReference type="ARBA" id="ARBA00023027"/>
    </source>
</evidence>
<dbReference type="PANTHER" id="PTHR43833:SF5">
    <property type="entry name" value="TRK SYSTEM POTASSIUM UPTAKE PROTEIN TRKA"/>
    <property type="match status" value="1"/>
</dbReference>
<dbReference type="Gene3D" id="3.40.50.720">
    <property type="entry name" value="NAD(P)-binding Rossmann-like Domain"/>
    <property type="match status" value="1"/>
</dbReference>
<dbReference type="RefSeq" id="WP_112149766.1">
    <property type="nucleotide sequence ID" value="NZ_NGJK01000093.1"/>
</dbReference>
<evidence type="ECO:0000256" key="3">
    <source>
        <dbReference type="ARBA" id="ARBA00022538"/>
    </source>
</evidence>
<reference evidence="9 10" key="1">
    <citation type="submission" date="2017-05" db="EMBL/GenBank/DDBJ databases">
        <title>Host range expansion of the Methanosphaera genus to humans and monogastric animals involves recent and extensive reduction in genome content.</title>
        <authorList>
            <person name="Hoedt E.C."/>
            <person name="Volmer J.G."/>
            <person name="Parks D.H."/>
            <person name="Rosewarne C.P."/>
            <person name="Denman S.E."/>
            <person name="Mcsweeney C.S."/>
            <person name="O Cuiv P."/>
            <person name="Hugenholtz P."/>
            <person name="Tyson G.W."/>
            <person name="Morrison M."/>
        </authorList>
    </citation>
    <scope>NUCLEOTIDE SEQUENCE [LARGE SCALE GENOMIC DNA]</scope>
    <source>
        <strain evidence="9 10">PA5</strain>
    </source>
</reference>
<keyword evidence="4" id="KW-0630">Potassium</keyword>
<dbReference type="InterPro" id="IPR006037">
    <property type="entry name" value="RCK_C"/>
</dbReference>
<dbReference type="PROSITE" id="PS51201">
    <property type="entry name" value="RCK_N"/>
    <property type="match status" value="1"/>
</dbReference>
<keyword evidence="6" id="KW-0406">Ion transport</keyword>
<evidence type="ECO:0000256" key="6">
    <source>
        <dbReference type="ARBA" id="ARBA00023065"/>
    </source>
</evidence>
<dbReference type="SUPFAM" id="SSF51735">
    <property type="entry name" value="NAD(P)-binding Rossmann-fold domains"/>
    <property type="match status" value="1"/>
</dbReference>
<evidence type="ECO:0000256" key="1">
    <source>
        <dbReference type="ARBA" id="ARBA00003660"/>
    </source>
</evidence>
<evidence type="ECO:0000256" key="4">
    <source>
        <dbReference type="ARBA" id="ARBA00022958"/>
    </source>
</evidence>
<organism evidence="9 10">
    <name type="scientific">Methanosphaera stadtmanae</name>
    <dbReference type="NCBI Taxonomy" id="2317"/>
    <lineage>
        <taxon>Archaea</taxon>
        <taxon>Methanobacteriati</taxon>
        <taxon>Methanobacteriota</taxon>
        <taxon>Methanomada group</taxon>
        <taxon>Methanobacteria</taxon>
        <taxon>Methanobacteriales</taxon>
        <taxon>Methanobacteriaceae</taxon>
        <taxon>Methanosphaera</taxon>
    </lineage>
</organism>